<keyword evidence="1" id="KW-0812">Transmembrane</keyword>
<comment type="caution">
    <text evidence="2">The sequence shown here is derived from an EMBL/GenBank/DDBJ whole genome shotgun (WGS) entry which is preliminary data.</text>
</comment>
<evidence type="ECO:0000256" key="1">
    <source>
        <dbReference type="SAM" id="Phobius"/>
    </source>
</evidence>
<name>A0A645FPI4_9ZZZZ</name>
<evidence type="ECO:0000313" key="2">
    <source>
        <dbReference type="EMBL" id="MPN15870.1"/>
    </source>
</evidence>
<reference evidence="2" key="1">
    <citation type="submission" date="2019-08" db="EMBL/GenBank/DDBJ databases">
        <authorList>
            <person name="Kucharzyk K."/>
            <person name="Murdoch R.W."/>
            <person name="Higgins S."/>
            <person name="Loffler F."/>
        </authorList>
    </citation>
    <scope>NUCLEOTIDE SEQUENCE</scope>
</reference>
<protein>
    <submittedName>
        <fullName evidence="2">Uncharacterized protein</fullName>
    </submittedName>
</protein>
<keyword evidence="1" id="KW-1133">Transmembrane helix</keyword>
<proteinExistence type="predicted"/>
<sequence>MFKHGMQQVIVPLTVFILTSNTMTATTSSIAIDLINLVFVSICLTEAETPGICAQASSTNVVVFLKILSISEYSISVKSLSGISLSSILPPSIRSTRAKVIELDISRSIEPFKILISIIPVIIISGSALLYS</sequence>
<dbReference type="AlphaFoldDB" id="A0A645FPI4"/>
<organism evidence="2">
    <name type="scientific">bioreactor metagenome</name>
    <dbReference type="NCBI Taxonomy" id="1076179"/>
    <lineage>
        <taxon>unclassified sequences</taxon>
        <taxon>metagenomes</taxon>
        <taxon>ecological metagenomes</taxon>
    </lineage>
</organism>
<dbReference type="EMBL" id="VSSQ01062742">
    <property type="protein sequence ID" value="MPN15870.1"/>
    <property type="molecule type" value="Genomic_DNA"/>
</dbReference>
<gene>
    <name evidence="2" type="ORF">SDC9_163206</name>
</gene>
<keyword evidence="1" id="KW-0472">Membrane</keyword>
<accession>A0A645FPI4</accession>
<feature type="transmembrane region" description="Helical" evidence="1">
    <location>
        <begin position="112"/>
        <end position="131"/>
    </location>
</feature>